<evidence type="ECO:0000256" key="1">
    <source>
        <dbReference type="SAM" id="MobiDB-lite"/>
    </source>
</evidence>
<protein>
    <submittedName>
        <fullName evidence="2">Uncharacterized protein</fullName>
    </submittedName>
</protein>
<sequence>MRRCLGLARAARPCGAFGGDLHPDAPDAPDYTQVMNAPVSDAPMPGEGRTTSAGARE</sequence>
<comment type="caution">
    <text evidence="2">The sequence shown here is derived from an EMBL/GenBank/DDBJ whole genome shotgun (WGS) entry which is preliminary data.</text>
</comment>
<dbReference type="EMBL" id="ACUX02000019">
    <property type="protein sequence ID" value="EEZ60509.1"/>
    <property type="molecule type" value="Genomic_DNA"/>
</dbReference>
<dbReference type="HOGENOM" id="CLU_2994319_0_0_11"/>
<dbReference type="STRING" id="649764.HMPREF0762_01988"/>
<gene>
    <name evidence="2" type="ORF">HMPREF0762_01988</name>
</gene>
<keyword evidence="3" id="KW-1185">Reference proteome</keyword>
<accession>D0WJG1</accession>
<name>D0WJG1_SLAES</name>
<evidence type="ECO:0000313" key="2">
    <source>
        <dbReference type="EMBL" id="EEZ60509.1"/>
    </source>
</evidence>
<feature type="region of interest" description="Disordered" evidence="1">
    <location>
        <begin position="25"/>
        <end position="57"/>
    </location>
</feature>
<dbReference type="AlphaFoldDB" id="D0WJG1"/>
<reference evidence="2" key="1">
    <citation type="submission" date="2009-10" db="EMBL/GenBank/DDBJ databases">
        <authorList>
            <person name="Weinstock G."/>
            <person name="Sodergren E."/>
            <person name="Clifton S."/>
            <person name="Fulton L."/>
            <person name="Fulton B."/>
            <person name="Courtney L."/>
            <person name="Fronick C."/>
            <person name="Harrison M."/>
            <person name="Strong C."/>
            <person name="Farmer C."/>
            <person name="Delahaunty K."/>
            <person name="Markovic C."/>
            <person name="Hall O."/>
            <person name="Minx P."/>
            <person name="Tomlinson C."/>
            <person name="Mitreva M."/>
            <person name="Nelson J."/>
            <person name="Hou S."/>
            <person name="Wollam A."/>
            <person name="Pepin K.H."/>
            <person name="Johnson M."/>
            <person name="Bhonagiri V."/>
            <person name="Nash W.E."/>
            <person name="Warren W."/>
            <person name="Chinwalla A."/>
            <person name="Mardis E.R."/>
            <person name="Wilson R.K."/>
        </authorList>
    </citation>
    <scope>NUCLEOTIDE SEQUENCE [LARGE SCALE GENOMIC DNA]</scope>
    <source>
        <strain evidence="2">ATCC 700122</strain>
    </source>
</reference>
<evidence type="ECO:0000313" key="3">
    <source>
        <dbReference type="Proteomes" id="UP000006001"/>
    </source>
</evidence>
<organism evidence="2 3">
    <name type="scientific">Slackia exigua (strain ATCC 700122 / DSM 15923 / CIP 105133 / JCM 11022 / KCTC 5966 / S-7)</name>
    <dbReference type="NCBI Taxonomy" id="649764"/>
    <lineage>
        <taxon>Bacteria</taxon>
        <taxon>Bacillati</taxon>
        <taxon>Actinomycetota</taxon>
        <taxon>Coriobacteriia</taxon>
        <taxon>Eggerthellales</taxon>
        <taxon>Eggerthellaceae</taxon>
        <taxon>Slackia</taxon>
    </lineage>
</organism>
<dbReference type="Proteomes" id="UP000006001">
    <property type="component" value="Unassembled WGS sequence"/>
</dbReference>
<proteinExistence type="predicted"/>